<reference evidence="2" key="1">
    <citation type="journal article" date="2020" name="Phytopathology">
        <title>Genome Sequence Resources of Colletotrichum truncatum, C. plurivorum, C. musicola, and C. sojae: Four Species Pathogenic to Soybean (Glycine max).</title>
        <authorList>
            <person name="Rogerio F."/>
            <person name="Boufleur T.R."/>
            <person name="Ciampi-Guillardi M."/>
            <person name="Sukno S.A."/>
            <person name="Thon M.R."/>
            <person name="Massola Junior N.S."/>
            <person name="Baroncelli R."/>
        </authorList>
    </citation>
    <scope>NUCLEOTIDE SEQUENCE</scope>
    <source>
        <strain evidence="2">LFN00145</strain>
    </source>
</reference>
<feature type="compositionally biased region" description="Basic and acidic residues" evidence="1">
    <location>
        <begin position="73"/>
        <end position="82"/>
    </location>
</feature>
<sequence>MLKVHVGTARDDRRKAGCQNPNSNLGRRLVQWLRVAHCNPLRPATSWNRLAILTGRDNSAVFGSRCGGNGLIEMRDPKREAPESPTPSVGTLKRQRQDHYYAL</sequence>
<dbReference type="EMBL" id="WIGO01000013">
    <property type="protein sequence ID" value="KAF6839454.1"/>
    <property type="molecule type" value="Genomic_DNA"/>
</dbReference>
<evidence type="ECO:0000313" key="2">
    <source>
        <dbReference type="EMBL" id="KAF6839454.1"/>
    </source>
</evidence>
<accession>A0A8H6KXE4</accession>
<dbReference type="AlphaFoldDB" id="A0A8H6KXE4"/>
<protein>
    <submittedName>
        <fullName evidence="2">Uncharacterized protein</fullName>
    </submittedName>
</protein>
<gene>
    <name evidence="2" type="ORF">CPLU01_01874</name>
</gene>
<feature type="region of interest" description="Disordered" evidence="1">
    <location>
        <begin position="71"/>
        <end position="103"/>
    </location>
</feature>
<keyword evidence="3" id="KW-1185">Reference proteome</keyword>
<organism evidence="2 3">
    <name type="scientific">Colletotrichum plurivorum</name>
    <dbReference type="NCBI Taxonomy" id="2175906"/>
    <lineage>
        <taxon>Eukaryota</taxon>
        <taxon>Fungi</taxon>
        <taxon>Dikarya</taxon>
        <taxon>Ascomycota</taxon>
        <taxon>Pezizomycotina</taxon>
        <taxon>Sordariomycetes</taxon>
        <taxon>Hypocreomycetidae</taxon>
        <taxon>Glomerellales</taxon>
        <taxon>Glomerellaceae</taxon>
        <taxon>Colletotrichum</taxon>
        <taxon>Colletotrichum orchidearum species complex</taxon>
    </lineage>
</organism>
<evidence type="ECO:0000313" key="3">
    <source>
        <dbReference type="Proteomes" id="UP000654918"/>
    </source>
</evidence>
<proteinExistence type="predicted"/>
<dbReference type="Proteomes" id="UP000654918">
    <property type="component" value="Unassembled WGS sequence"/>
</dbReference>
<name>A0A8H6KXE4_9PEZI</name>
<evidence type="ECO:0000256" key="1">
    <source>
        <dbReference type="SAM" id="MobiDB-lite"/>
    </source>
</evidence>
<comment type="caution">
    <text evidence="2">The sequence shown here is derived from an EMBL/GenBank/DDBJ whole genome shotgun (WGS) entry which is preliminary data.</text>
</comment>
<feature type="region of interest" description="Disordered" evidence="1">
    <location>
        <begin position="1"/>
        <end position="21"/>
    </location>
</feature>